<dbReference type="InterPro" id="IPR040456">
    <property type="entry name" value="RNase_H2_suB"/>
</dbReference>
<organism evidence="3 4">
    <name type="scientific">Wickerhamiella sorbophila</name>
    <dbReference type="NCBI Taxonomy" id="45607"/>
    <lineage>
        <taxon>Eukaryota</taxon>
        <taxon>Fungi</taxon>
        <taxon>Dikarya</taxon>
        <taxon>Ascomycota</taxon>
        <taxon>Saccharomycotina</taxon>
        <taxon>Dipodascomycetes</taxon>
        <taxon>Dipodascales</taxon>
        <taxon>Trichomonascaceae</taxon>
        <taxon>Wickerhamiella</taxon>
    </lineage>
</organism>
<dbReference type="GO" id="GO:0006401">
    <property type="term" value="P:RNA catabolic process"/>
    <property type="evidence" value="ECO:0007669"/>
    <property type="project" value="TreeGrafter"/>
</dbReference>
<dbReference type="InterPro" id="IPR019024">
    <property type="entry name" value="RNase_H2_suB_wHTH"/>
</dbReference>
<dbReference type="EMBL" id="NDIQ01000021">
    <property type="protein sequence ID" value="PRT55376.1"/>
    <property type="molecule type" value="Genomic_DNA"/>
</dbReference>
<comment type="caution">
    <text evidence="3">The sequence shown here is derived from an EMBL/GenBank/DDBJ whole genome shotgun (WGS) entry which is preliminary data.</text>
</comment>
<sequence length="254" mass="28303">MTTLLPPELLDRDVDLINLSHPKTGKLTTFAATESLLFQKVVVKNSGPHSLLFDGYVVSDPSISVFIPVNPFFVVLPVLFKCKDRHLPLDLLMDMLGDDDSDAFPTHLLQDLDKICQNENEMYKLDLEKLFVWLSALVAELEIPASLSAKYTRAIAPIDPTQPIDESLKQSVKEFAALQLVCSWLDEPTSEWLNSKYDFAGLTAHVDAIQSERAASLALQRLSEPAAAKKARVPPAKRPKVSKNKSVLDFFKKV</sequence>
<protein>
    <submittedName>
        <fullName evidence="3">Ribonuclease H2 subunit B</fullName>
    </submittedName>
</protein>
<reference evidence="3 4" key="1">
    <citation type="submission" date="2017-04" db="EMBL/GenBank/DDBJ databases">
        <title>Genome sequencing of [Candida] sorbophila.</title>
        <authorList>
            <person name="Ahn J.O."/>
        </authorList>
    </citation>
    <scope>NUCLEOTIDE SEQUENCE [LARGE SCALE GENOMIC DNA]</scope>
    <source>
        <strain evidence="3 4">DS02</strain>
    </source>
</reference>
<evidence type="ECO:0000256" key="1">
    <source>
        <dbReference type="SAM" id="MobiDB-lite"/>
    </source>
</evidence>
<dbReference type="PANTHER" id="PTHR13383:SF11">
    <property type="entry name" value="RIBONUCLEASE H2 SUBUNIT B"/>
    <property type="match status" value="1"/>
</dbReference>
<gene>
    <name evidence="3" type="ORF">B9G98_02996</name>
</gene>
<evidence type="ECO:0000313" key="3">
    <source>
        <dbReference type="EMBL" id="PRT55376.1"/>
    </source>
</evidence>
<dbReference type="PANTHER" id="PTHR13383">
    <property type="entry name" value="RIBONUCLEASE H2 SUBUNIT B"/>
    <property type="match status" value="1"/>
</dbReference>
<dbReference type="RefSeq" id="XP_024665321.1">
    <property type="nucleotide sequence ID" value="XM_024809553.1"/>
</dbReference>
<dbReference type="STRING" id="45607.A0A2T0FK58"/>
<keyword evidence="4" id="KW-1185">Reference proteome</keyword>
<accession>A0A2T0FK58</accession>
<feature type="region of interest" description="Disordered" evidence="1">
    <location>
        <begin position="226"/>
        <end position="245"/>
    </location>
</feature>
<dbReference type="GO" id="GO:0005654">
    <property type="term" value="C:nucleoplasm"/>
    <property type="evidence" value="ECO:0007669"/>
    <property type="project" value="TreeGrafter"/>
</dbReference>
<name>A0A2T0FK58_9ASCO</name>
<dbReference type="AlphaFoldDB" id="A0A2T0FK58"/>
<dbReference type="GO" id="GO:0032299">
    <property type="term" value="C:ribonuclease H2 complex"/>
    <property type="evidence" value="ECO:0007669"/>
    <property type="project" value="InterPro"/>
</dbReference>
<evidence type="ECO:0000313" key="4">
    <source>
        <dbReference type="Proteomes" id="UP000238350"/>
    </source>
</evidence>
<evidence type="ECO:0000259" key="2">
    <source>
        <dbReference type="Pfam" id="PF09468"/>
    </source>
</evidence>
<feature type="domain" description="Ribonuclease H2 subunit B wHTH" evidence="2">
    <location>
        <begin position="73"/>
        <end position="191"/>
    </location>
</feature>
<dbReference type="Pfam" id="PF09468">
    <property type="entry name" value="RNase_H2-Ydr279"/>
    <property type="match status" value="1"/>
</dbReference>
<feature type="compositionally biased region" description="Basic residues" evidence="1">
    <location>
        <begin position="229"/>
        <end position="243"/>
    </location>
</feature>
<dbReference type="GeneID" id="36516744"/>
<dbReference type="Gene3D" id="1.10.20.120">
    <property type="match status" value="1"/>
</dbReference>
<proteinExistence type="predicted"/>
<dbReference type="Proteomes" id="UP000238350">
    <property type="component" value="Unassembled WGS sequence"/>
</dbReference>